<accession>A0A8T0ITU2</accession>
<comment type="caution">
    <text evidence="2">The sequence shown here is derived from an EMBL/GenBank/DDBJ whole genome shotgun (WGS) entry which is preliminary data.</text>
</comment>
<gene>
    <name evidence="2" type="ORF">KC19_2G072800</name>
</gene>
<organism evidence="2 3">
    <name type="scientific">Ceratodon purpureus</name>
    <name type="common">Fire moss</name>
    <name type="synonym">Dicranum purpureum</name>
    <dbReference type="NCBI Taxonomy" id="3225"/>
    <lineage>
        <taxon>Eukaryota</taxon>
        <taxon>Viridiplantae</taxon>
        <taxon>Streptophyta</taxon>
        <taxon>Embryophyta</taxon>
        <taxon>Bryophyta</taxon>
        <taxon>Bryophytina</taxon>
        <taxon>Bryopsida</taxon>
        <taxon>Dicranidae</taxon>
        <taxon>Pseudoditrichales</taxon>
        <taxon>Ditrichaceae</taxon>
        <taxon>Ceratodon</taxon>
    </lineage>
</organism>
<feature type="compositionally biased region" description="Polar residues" evidence="1">
    <location>
        <begin position="1"/>
        <end position="10"/>
    </location>
</feature>
<proteinExistence type="predicted"/>
<dbReference type="Proteomes" id="UP000822688">
    <property type="component" value="Chromosome 2"/>
</dbReference>
<feature type="compositionally biased region" description="Pro residues" evidence="1">
    <location>
        <begin position="16"/>
        <end position="28"/>
    </location>
</feature>
<dbReference type="AlphaFoldDB" id="A0A8T0ITU2"/>
<dbReference type="EMBL" id="CM026422">
    <property type="protein sequence ID" value="KAG0586216.1"/>
    <property type="molecule type" value="Genomic_DNA"/>
</dbReference>
<sequence length="117" mass="12781">MGRSSLQTESLCPRLAAPPAPAPAPPASPQWKAIAVHHAIPPPLPPPPSCQFSTPLCLFPLPIPPPIALTTLSQAHTCNSHQTLSSSQLLLTSGALPGEREREWREFGLRRRRKLFW</sequence>
<name>A0A8T0ITU2_CERPU</name>
<keyword evidence="3" id="KW-1185">Reference proteome</keyword>
<evidence type="ECO:0000313" key="2">
    <source>
        <dbReference type="EMBL" id="KAG0586216.1"/>
    </source>
</evidence>
<reference evidence="2" key="1">
    <citation type="submission" date="2020-06" db="EMBL/GenBank/DDBJ databases">
        <title>WGS assembly of Ceratodon purpureus strain R40.</title>
        <authorList>
            <person name="Carey S.B."/>
            <person name="Jenkins J."/>
            <person name="Shu S."/>
            <person name="Lovell J.T."/>
            <person name="Sreedasyam A."/>
            <person name="Maumus F."/>
            <person name="Tiley G.P."/>
            <person name="Fernandez-Pozo N."/>
            <person name="Barry K."/>
            <person name="Chen C."/>
            <person name="Wang M."/>
            <person name="Lipzen A."/>
            <person name="Daum C."/>
            <person name="Saski C.A."/>
            <person name="Payton A.C."/>
            <person name="Mcbreen J.C."/>
            <person name="Conrad R.E."/>
            <person name="Kollar L.M."/>
            <person name="Olsson S."/>
            <person name="Huttunen S."/>
            <person name="Landis J.B."/>
            <person name="Wickett N.J."/>
            <person name="Johnson M.G."/>
            <person name="Rensing S.A."/>
            <person name="Grimwood J."/>
            <person name="Schmutz J."/>
            <person name="Mcdaniel S.F."/>
        </authorList>
    </citation>
    <scope>NUCLEOTIDE SEQUENCE</scope>
    <source>
        <strain evidence="2">R40</strain>
    </source>
</reference>
<feature type="region of interest" description="Disordered" evidence="1">
    <location>
        <begin position="1"/>
        <end position="28"/>
    </location>
</feature>
<evidence type="ECO:0000256" key="1">
    <source>
        <dbReference type="SAM" id="MobiDB-lite"/>
    </source>
</evidence>
<evidence type="ECO:0000313" key="3">
    <source>
        <dbReference type="Proteomes" id="UP000822688"/>
    </source>
</evidence>
<protein>
    <submittedName>
        <fullName evidence="2">Uncharacterized protein</fullName>
    </submittedName>
</protein>